<dbReference type="RefSeq" id="WP_234623892.1">
    <property type="nucleotide sequence ID" value="NZ_JAHWXT010000006.1"/>
</dbReference>
<organism evidence="2 3">
    <name type="scientific">Acinetobacter guillouiae</name>
    <name type="common">Acinetobacter genomosp. 11</name>
    <dbReference type="NCBI Taxonomy" id="106649"/>
    <lineage>
        <taxon>Bacteria</taxon>
        <taxon>Pseudomonadati</taxon>
        <taxon>Pseudomonadota</taxon>
        <taxon>Gammaproteobacteria</taxon>
        <taxon>Moraxellales</taxon>
        <taxon>Moraxellaceae</taxon>
        <taxon>Acinetobacter</taxon>
    </lineage>
</organism>
<evidence type="ECO:0000313" key="2">
    <source>
        <dbReference type="EMBL" id="MCF0265901.1"/>
    </source>
</evidence>
<feature type="compositionally biased region" description="Polar residues" evidence="1">
    <location>
        <begin position="61"/>
        <end position="70"/>
    </location>
</feature>
<dbReference type="AlphaFoldDB" id="A0A8X8KGB0"/>
<comment type="caution">
    <text evidence="2">The sequence shown here is derived from an EMBL/GenBank/DDBJ whole genome shotgun (WGS) entry which is preliminary data.</text>
</comment>
<dbReference type="EMBL" id="JAHWXT010000006">
    <property type="protein sequence ID" value="MCF0265901.1"/>
    <property type="molecule type" value="Genomic_DNA"/>
</dbReference>
<gene>
    <name evidence="2" type="ORF">KW868_15755</name>
</gene>
<evidence type="ECO:0000313" key="3">
    <source>
        <dbReference type="Proteomes" id="UP000887320"/>
    </source>
</evidence>
<protein>
    <submittedName>
        <fullName evidence="2">Uncharacterized protein</fullName>
    </submittedName>
</protein>
<name>A0A8X8KGB0_ACIGI</name>
<dbReference type="Proteomes" id="UP000887320">
    <property type="component" value="Unassembled WGS sequence"/>
</dbReference>
<feature type="region of interest" description="Disordered" evidence="1">
    <location>
        <begin position="61"/>
        <end position="81"/>
    </location>
</feature>
<evidence type="ECO:0000256" key="1">
    <source>
        <dbReference type="SAM" id="MobiDB-lite"/>
    </source>
</evidence>
<proteinExistence type="predicted"/>
<reference evidence="2" key="1">
    <citation type="submission" date="2021-07" db="EMBL/GenBank/DDBJ databases">
        <authorList>
            <person name="Fernandez M."/>
            <person name="Pereira P."/>
            <person name="Torres Tejerizo G.A."/>
            <person name="Gonzalez P."/>
            <person name="Agostini E."/>
        </authorList>
    </citation>
    <scope>NUCLEOTIDE SEQUENCE</scope>
    <source>
        <strain evidence="2">SFC 500-1A</strain>
    </source>
</reference>
<accession>A0A8X8KGB0</accession>
<sequence length="154" mass="17834">MRIKDKDKSDYLKILGFLLMAFSSIEALADKLDDQDLAEQSVGVVKLSPIIIKAVKENAQQPVEEQNNLHKQVAQERSDDAKKDEIYSTVLTDFEWQKKDPDPNQPGDKYLKPLEKYRIIEVGYNPYQRHDVRITTQDRVTLYIGHEIDPVAYK</sequence>